<protein>
    <submittedName>
        <fullName evidence="1">Uncharacterized protein</fullName>
    </submittedName>
</protein>
<organism evidence="1 2">
    <name type="scientific">Ricinus communis</name>
    <name type="common">Castor bean</name>
    <dbReference type="NCBI Taxonomy" id="3988"/>
    <lineage>
        <taxon>Eukaryota</taxon>
        <taxon>Viridiplantae</taxon>
        <taxon>Streptophyta</taxon>
        <taxon>Embryophyta</taxon>
        <taxon>Tracheophyta</taxon>
        <taxon>Spermatophyta</taxon>
        <taxon>Magnoliopsida</taxon>
        <taxon>eudicotyledons</taxon>
        <taxon>Gunneridae</taxon>
        <taxon>Pentapetalae</taxon>
        <taxon>rosids</taxon>
        <taxon>fabids</taxon>
        <taxon>Malpighiales</taxon>
        <taxon>Euphorbiaceae</taxon>
        <taxon>Acalyphoideae</taxon>
        <taxon>Acalypheae</taxon>
        <taxon>Ricinus</taxon>
    </lineage>
</organism>
<sequence>MGLKKKNSKSLGIRFDIAGCGFLAWLVIIEVIEIGRTGPDPKVPWQDSSEASKRGVVEFCISAYACATDKCRQADPPDADFSISCSAVFSFASGVPLDVVSC</sequence>
<evidence type="ECO:0000313" key="2">
    <source>
        <dbReference type="Proteomes" id="UP000008311"/>
    </source>
</evidence>
<dbReference type="EMBL" id="EQ973830">
    <property type="protein sequence ID" value="EEF43665.1"/>
    <property type="molecule type" value="Genomic_DNA"/>
</dbReference>
<dbReference type="AlphaFoldDB" id="B9RYF6"/>
<name>B9RYF6_RICCO</name>
<keyword evidence="2" id="KW-1185">Reference proteome</keyword>
<dbReference type="InParanoid" id="B9RYF6"/>
<dbReference type="Proteomes" id="UP000008311">
    <property type="component" value="Unassembled WGS sequence"/>
</dbReference>
<reference evidence="2" key="1">
    <citation type="journal article" date="2010" name="Nat. Biotechnol.">
        <title>Draft genome sequence of the oilseed species Ricinus communis.</title>
        <authorList>
            <person name="Chan A.P."/>
            <person name="Crabtree J."/>
            <person name="Zhao Q."/>
            <person name="Lorenzi H."/>
            <person name="Orvis J."/>
            <person name="Puiu D."/>
            <person name="Melake-Berhan A."/>
            <person name="Jones K.M."/>
            <person name="Redman J."/>
            <person name="Chen G."/>
            <person name="Cahoon E.B."/>
            <person name="Gedil M."/>
            <person name="Stanke M."/>
            <person name="Haas B.J."/>
            <person name="Wortman J.R."/>
            <person name="Fraser-Liggett C.M."/>
            <person name="Ravel J."/>
            <person name="Rabinowicz P.D."/>
        </authorList>
    </citation>
    <scope>NUCLEOTIDE SEQUENCE [LARGE SCALE GENOMIC DNA]</scope>
    <source>
        <strain evidence="2">cv. Hale</strain>
    </source>
</reference>
<evidence type="ECO:0000313" key="1">
    <source>
        <dbReference type="EMBL" id="EEF43665.1"/>
    </source>
</evidence>
<proteinExistence type="predicted"/>
<accession>B9RYF6</accession>
<gene>
    <name evidence="1" type="ORF">RCOM_0812700</name>
</gene>